<dbReference type="EMBL" id="BSOH01000007">
    <property type="protein sequence ID" value="GLR16975.1"/>
    <property type="molecule type" value="Genomic_DNA"/>
</dbReference>
<organism evidence="2 3">
    <name type="scientific">Portibacter lacus</name>
    <dbReference type="NCBI Taxonomy" id="1099794"/>
    <lineage>
        <taxon>Bacteria</taxon>
        <taxon>Pseudomonadati</taxon>
        <taxon>Bacteroidota</taxon>
        <taxon>Saprospiria</taxon>
        <taxon>Saprospirales</taxon>
        <taxon>Haliscomenobacteraceae</taxon>
        <taxon>Portibacter</taxon>
    </lineage>
</organism>
<evidence type="ECO:0000313" key="2">
    <source>
        <dbReference type="EMBL" id="GLR16975.1"/>
    </source>
</evidence>
<dbReference type="RefSeq" id="WP_235290846.1">
    <property type="nucleotide sequence ID" value="NZ_BSOH01000007.1"/>
</dbReference>
<dbReference type="InterPro" id="IPR026444">
    <property type="entry name" value="Secre_tail"/>
</dbReference>
<evidence type="ECO:0000313" key="3">
    <source>
        <dbReference type="Proteomes" id="UP001156666"/>
    </source>
</evidence>
<dbReference type="NCBIfam" id="TIGR04183">
    <property type="entry name" value="Por_Secre_tail"/>
    <property type="match status" value="1"/>
</dbReference>
<keyword evidence="3" id="KW-1185">Reference proteome</keyword>
<protein>
    <recommendedName>
        <fullName evidence="1">Secretion system C-terminal sorting domain-containing protein</fullName>
    </recommendedName>
</protein>
<feature type="domain" description="Secretion system C-terminal sorting" evidence="1">
    <location>
        <begin position="297"/>
        <end position="368"/>
    </location>
</feature>
<sequence length="373" mass="40570">MKSIKTLIIIITLTLPIGNLFGQVLTINLEESGGACGLATDCENDVLCVDIVMTISEAKELKAYNIWVTYDQSKLSRDNLALNDNSGDGDNSCIMSNGAQDTDLEESQGAWRVAGIEGSFNMVANVPATVHTICFAVEANTPPGALNGEMICVGGSQAGGALTTTVTFSDVTYDDVATETCLTLNNSFTSCSLLPVELTKFEAEKEKDYGMLHWATSSELNNLHFEVESSNDGKNFEKIGVVLGAGTTSDLSTYDFVDRAPFTGINFYRLKQVDLNGAFEYSDVRTLDFRANGDYYVFPNPASDHIVIKTSSRELDEEAKFQLYNELGQLVKNGMVSNNSNVSVADLDNGMYILRILGSNQNVLLNQKINILK</sequence>
<accession>A0AA37SNP7</accession>
<dbReference type="Pfam" id="PF18962">
    <property type="entry name" value="Por_Secre_tail"/>
    <property type="match status" value="1"/>
</dbReference>
<gene>
    <name evidence="2" type="ORF">GCM10007940_15900</name>
</gene>
<proteinExistence type="predicted"/>
<dbReference type="Proteomes" id="UP001156666">
    <property type="component" value="Unassembled WGS sequence"/>
</dbReference>
<comment type="caution">
    <text evidence="2">The sequence shown here is derived from an EMBL/GenBank/DDBJ whole genome shotgun (WGS) entry which is preliminary data.</text>
</comment>
<reference evidence="2" key="1">
    <citation type="journal article" date="2014" name="Int. J. Syst. Evol. Microbiol.">
        <title>Complete genome sequence of Corynebacterium casei LMG S-19264T (=DSM 44701T), isolated from a smear-ripened cheese.</title>
        <authorList>
            <consortium name="US DOE Joint Genome Institute (JGI-PGF)"/>
            <person name="Walter F."/>
            <person name="Albersmeier A."/>
            <person name="Kalinowski J."/>
            <person name="Ruckert C."/>
        </authorList>
    </citation>
    <scope>NUCLEOTIDE SEQUENCE</scope>
    <source>
        <strain evidence="2">NBRC 108769</strain>
    </source>
</reference>
<reference evidence="2" key="2">
    <citation type="submission" date="2023-01" db="EMBL/GenBank/DDBJ databases">
        <title>Draft genome sequence of Portibacter lacus strain NBRC 108769.</title>
        <authorList>
            <person name="Sun Q."/>
            <person name="Mori K."/>
        </authorList>
    </citation>
    <scope>NUCLEOTIDE SEQUENCE</scope>
    <source>
        <strain evidence="2">NBRC 108769</strain>
    </source>
</reference>
<evidence type="ECO:0000259" key="1">
    <source>
        <dbReference type="Pfam" id="PF18962"/>
    </source>
</evidence>
<dbReference type="AlphaFoldDB" id="A0AA37SNP7"/>
<name>A0AA37SNP7_9BACT</name>